<evidence type="ECO:0000313" key="4">
    <source>
        <dbReference type="EMBL" id="VDN18311.1"/>
    </source>
</evidence>
<dbReference type="AlphaFoldDB" id="A0A3P7MK57"/>
<dbReference type="GO" id="GO:0005886">
    <property type="term" value="C:plasma membrane"/>
    <property type="evidence" value="ECO:0007669"/>
    <property type="project" value="TreeGrafter"/>
</dbReference>
<dbReference type="PROSITE" id="PS00915">
    <property type="entry name" value="PI3_4_KINASE_1"/>
    <property type="match status" value="1"/>
</dbReference>
<dbReference type="Pfam" id="PF00454">
    <property type="entry name" value="PI3_PI4_kinase"/>
    <property type="match status" value="1"/>
</dbReference>
<dbReference type="GO" id="GO:0016477">
    <property type="term" value="P:cell migration"/>
    <property type="evidence" value="ECO:0007669"/>
    <property type="project" value="TreeGrafter"/>
</dbReference>
<dbReference type="Proteomes" id="UP000281553">
    <property type="component" value="Unassembled WGS sequence"/>
</dbReference>
<keyword evidence="1" id="KW-0808">Transferase</keyword>
<protein>
    <recommendedName>
        <fullName evidence="3">PI3K/PI4K catalytic domain-containing protein</fullName>
    </recommendedName>
</protein>
<dbReference type="GO" id="GO:0016303">
    <property type="term" value="F:1-phosphatidylinositol-3-kinase activity"/>
    <property type="evidence" value="ECO:0007669"/>
    <property type="project" value="TreeGrafter"/>
</dbReference>
<feature type="non-terminal residue" evidence="4">
    <location>
        <position position="130"/>
    </location>
</feature>
<reference evidence="4 5" key="1">
    <citation type="submission" date="2018-11" db="EMBL/GenBank/DDBJ databases">
        <authorList>
            <consortium name="Pathogen Informatics"/>
        </authorList>
    </citation>
    <scope>NUCLEOTIDE SEQUENCE [LARGE SCALE GENOMIC DNA]</scope>
</reference>
<gene>
    <name evidence="4" type="ORF">DILT_LOCUS13153</name>
</gene>
<dbReference type="PANTHER" id="PTHR10048:SF111">
    <property type="entry name" value="PHOSPHATIDYLINOSITOL 3-KINASE AGE-1"/>
    <property type="match status" value="1"/>
</dbReference>
<dbReference type="GO" id="GO:0035005">
    <property type="term" value="F:1-phosphatidylinositol-4-phosphate 3-kinase activity"/>
    <property type="evidence" value="ECO:0007669"/>
    <property type="project" value="TreeGrafter"/>
</dbReference>
<keyword evidence="5" id="KW-1185">Reference proteome</keyword>
<feature type="domain" description="PI3K/PI4K catalytic" evidence="3">
    <location>
        <begin position="18"/>
        <end position="130"/>
    </location>
</feature>
<dbReference type="EMBL" id="UYRU01069058">
    <property type="protein sequence ID" value="VDN18311.1"/>
    <property type="molecule type" value="Genomic_DNA"/>
</dbReference>
<organism evidence="4 5">
    <name type="scientific">Dibothriocephalus latus</name>
    <name type="common">Fish tapeworm</name>
    <name type="synonym">Diphyllobothrium latum</name>
    <dbReference type="NCBI Taxonomy" id="60516"/>
    <lineage>
        <taxon>Eukaryota</taxon>
        <taxon>Metazoa</taxon>
        <taxon>Spiralia</taxon>
        <taxon>Lophotrochozoa</taxon>
        <taxon>Platyhelminthes</taxon>
        <taxon>Cestoda</taxon>
        <taxon>Eucestoda</taxon>
        <taxon>Diphyllobothriidea</taxon>
        <taxon>Diphyllobothriidae</taxon>
        <taxon>Dibothriocephalus</taxon>
    </lineage>
</organism>
<proteinExistence type="predicted"/>
<dbReference type="InterPro" id="IPR011009">
    <property type="entry name" value="Kinase-like_dom_sf"/>
</dbReference>
<dbReference type="SUPFAM" id="SSF56112">
    <property type="entry name" value="Protein kinase-like (PK-like)"/>
    <property type="match status" value="1"/>
</dbReference>
<evidence type="ECO:0000259" key="3">
    <source>
        <dbReference type="PROSITE" id="PS50290"/>
    </source>
</evidence>
<dbReference type="GO" id="GO:0043491">
    <property type="term" value="P:phosphatidylinositol 3-kinase/protein kinase B signal transduction"/>
    <property type="evidence" value="ECO:0007669"/>
    <property type="project" value="TreeGrafter"/>
</dbReference>
<dbReference type="InterPro" id="IPR000403">
    <property type="entry name" value="PI3/4_kinase_cat_dom"/>
</dbReference>
<dbReference type="GO" id="GO:0005942">
    <property type="term" value="C:phosphatidylinositol 3-kinase complex"/>
    <property type="evidence" value="ECO:0007669"/>
    <property type="project" value="TreeGrafter"/>
</dbReference>
<dbReference type="GO" id="GO:0005737">
    <property type="term" value="C:cytoplasm"/>
    <property type="evidence" value="ECO:0007669"/>
    <property type="project" value="TreeGrafter"/>
</dbReference>
<name>A0A3P7MK57_DIBLA</name>
<keyword evidence="2" id="KW-0418">Kinase</keyword>
<evidence type="ECO:0000256" key="2">
    <source>
        <dbReference type="ARBA" id="ARBA00022777"/>
    </source>
</evidence>
<dbReference type="GO" id="GO:0048015">
    <property type="term" value="P:phosphatidylinositol-mediated signaling"/>
    <property type="evidence" value="ECO:0007669"/>
    <property type="project" value="TreeGrafter"/>
</dbReference>
<accession>A0A3P7MK57</accession>
<dbReference type="PANTHER" id="PTHR10048">
    <property type="entry name" value="PHOSPHATIDYLINOSITOL KINASE"/>
    <property type="match status" value="1"/>
</dbReference>
<dbReference type="OrthoDB" id="67688at2759"/>
<dbReference type="InterPro" id="IPR018936">
    <property type="entry name" value="PI3/4_kinase_CS"/>
</dbReference>
<evidence type="ECO:0000256" key="1">
    <source>
        <dbReference type="ARBA" id="ARBA00022679"/>
    </source>
</evidence>
<dbReference type="PROSITE" id="PS50290">
    <property type="entry name" value="PI3_4_KINASE_3"/>
    <property type="match status" value="1"/>
</dbReference>
<dbReference type="InterPro" id="IPR015433">
    <property type="entry name" value="PI3/4_kinase"/>
</dbReference>
<evidence type="ECO:0000313" key="5">
    <source>
        <dbReference type="Proteomes" id="UP000281553"/>
    </source>
</evidence>
<sequence length="130" mass="14957">MEKITSPLCFSVKFGSIIDHQCTVKRSKKRPLWIVWTNPDTLAAHHHKKHQLLFKHGDDLRQDMLTLQLLKVMDRIWKDEGLNLHLTTYGCLATGDEVGLIEVVRNSQTIMSIQGQRVRSAMQIDSSQLH</sequence>
<dbReference type="Gene3D" id="3.30.1010.10">
    <property type="entry name" value="Phosphatidylinositol 3-kinase Catalytic Subunit, Chain A, domain 4"/>
    <property type="match status" value="1"/>
</dbReference>